<evidence type="ECO:0000313" key="3">
    <source>
        <dbReference type="Proteomes" id="UP001231941"/>
    </source>
</evidence>
<evidence type="ECO:0000256" key="1">
    <source>
        <dbReference type="SAM" id="Phobius"/>
    </source>
</evidence>
<accession>A0ABT9IZX7</accession>
<name>A0ABT9IZX7_9BACL</name>
<gene>
    <name evidence="2" type="ORF">Q5Y73_11295</name>
</gene>
<dbReference type="Proteomes" id="UP001231941">
    <property type="component" value="Unassembled WGS sequence"/>
</dbReference>
<protein>
    <recommendedName>
        <fullName evidence="4">Short-chain dehydrogenase</fullName>
    </recommendedName>
</protein>
<keyword evidence="1" id="KW-1133">Transmembrane helix</keyword>
<reference evidence="2 3" key="1">
    <citation type="submission" date="2023-08" db="EMBL/GenBank/DDBJ databases">
        <authorList>
            <person name="Park J.-S."/>
        </authorList>
    </citation>
    <scope>NUCLEOTIDE SEQUENCE [LARGE SCALE GENOMIC DNA]</scope>
    <source>
        <strain evidence="2 3">2205SS18-9</strain>
    </source>
</reference>
<sequence length="77" mass="9009">MNAMYSNYINIGLILIVIITIGALIYTFRLAQEQRREEDSESSTKHPIIFNPVLLSYVFIGILMFIGAYFFYIYVFQ</sequence>
<evidence type="ECO:0008006" key="4">
    <source>
        <dbReference type="Google" id="ProtNLM"/>
    </source>
</evidence>
<proteinExistence type="predicted"/>
<evidence type="ECO:0000313" key="2">
    <source>
        <dbReference type="EMBL" id="MDP5274697.1"/>
    </source>
</evidence>
<feature type="transmembrane region" description="Helical" evidence="1">
    <location>
        <begin position="49"/>
        <end position="75"/>
    </location>
</feature>
<organism evidence="2 3">
    <name type="scientific">Chengkuizengella axinellae</name>
    <dbReference type="NCBI Taxonomy" id="3064388"/>
    <lineage>
        <taxon>Bacteria</taxon>
        <taxon>Bacillati</taxon>
        <taxon>Bacillota</taxon>
        <taxon>Bacilli</taxon>
        <taxon>Bacillales</taxon>
        <taxon>Paenibacillaceae</taxon>
        <taxon>Chengkuizengella</taxon>
    </lineage>
</organism>
<dbReference type="EMBL" id="JAVAMP010000004">
    <property type="protein sequence ID" value="MDP5274697.1"/>
    <property type="molecule type" value="Genomic_DNA"/>
</dbReference>
<dbReference type="RefSeq" id="WP_305992005.1">
    <property type="nucleotide sequence ID" value="NZ_JAVAMP010000004.1"/>
</dbReference>
<keyword evidence="1" id="KW-0472">Membrane</keyword>
<feature type="transmembrane region" description="Helical" evidence="1">
    <location>
        <begin position="6"/>
        <end position="28"/>
    </location>
</feature>
<keyword evidence="3" id="KW-1185">Reference proteome</keyword>
<comment type="caution">
    <text evidence="2">The sequence shown here is derived from an EMBL/GenBank/DDBJ whole genome shotgun (WGS) entry which is preliminary data.</text>
</comment>
<keyword evidence="1" id="KW-0812">Transmembrane</keyword>